<dbReference type="InterPro" id="IPR003661">
    <property type="entry name" value="HisK_dim/P_dom"/>
</dbReference>
<name>A0A5J6SRL9_9BACI</name>
<organism evidence="13 14">
    <name type="scientific">Psychrobacillus glaciei</name>
    <dbReference type="NCBI Taxonomy" id="2283160"/>
    <lineage>
        <taxon>Bacteria</taxon>
        <taxon>Bacillati</taxon>
        <taxon>Bacillota</taxon>
        <taxon>Bacilli</taxon>
        <taxon>Bacillales</taxon>
        <taxon>Bacillaceae</taxon>
        <taxon>Psychrobacillus</taxon>
    </lineage>
</organism>
<dbReference type="Proteomes" id="UP000325517">
    <property type="component" value="Chromosome"/>
</dbReference>
<dbReference type="PANTHER" id="PTHR45453">
    <property type="entry name" value="PHOSPHATE REGULON SENSOR PROTEIN PHOR"/>
    <property type="match status" value="1"/>
</dbReference>
<evidence type="ECO:0000259" key="12">
    <source>
        <dbReference type="PROSITE" id="PS50109"/>
    </source>
</evidence>
<comment type="subcellular location">
    <subcellularLocation>
        <location evidence="2">Cell membrane</location>
        <topology evidence="2">Multi-pass membrane protein</topology>
    </subcellularLocation>
</comment>
<dbReference type="PANTHER" id="PTHR45453:SF1">
    <property type="entry name" value="PHOSPHATE REGULON SENSOR PROTEIN PHOR"/>
    <property type="match status" value="1"/>
</dbReference>
<dbReference type="GO" id="GO:0005886">
    <property type="term" value="C:plasma membrane"/>
    <property type="evidence" value="ECO:0007669"/>
    <property type="project" value="UniProtKB-SubCell"/>
</dbReference>
<dbReference type="GO" id="GO:0005524">
    <property type="term" value="F:ATP binding"/>
    <property type="evidence" value="ECO:0007669"/>
    <property type="project" value="UniProtKB-KW"/>
</dbReference>
<keyword evidence="4" id="KW-0597">Phosphoprotein</keyword>
<evidence type="ECO:0000313" key="14">
    <source>
        <dbReference type="Proteomes" id="UP000325517"/>
    </source>
</evidence>
<proteinExistence type="predicted"/>
<accession>A0A5J6SRL9</accession>
<dbReference type="Pfam" id="PF02518">
    <property type="entry name" value="HATPase_c"/>
    <property type="match status" value="1"/>
</dbReference>
<feature type="transmembrane region" description="Helical" evidence="11">
    <location>
        <begin position="12"/>
        <end position="37"/>
    </location>
</feature>
<keyword evidence="6" id="KW-0547">Nucleotide-binding</keyword>
<dbReference type="InterPro" id="IPR036097">
    <property type="entry name" value="HisK_dim/P_sf"/>
</dbReference>
<keyword evidence="9" id="KW-0902">Two-component regulatory system</keyword>
<keyword evidence="11" id="KW-0812">Transmembrane</keyword>
<evidence type="ECO:0000313" key="13">
    <source>
        <dbReference type="EMBL" id="QFG00652.1"/>
    </source>
</evidence>
<keyword evidence="11" id="KW-1133">Transmembrane helix</keyword>
<evidence type="ECO:0000256" key="9">
    <source>
        <dbReference type="ARBA" id="ARBA00023012"/>
    </source>
</evidence>
<keyword evidence="14" id="KW-1185">Reference proteome</keyword>
<dbReference type="GO" id="GO:0016036">
    <property type="term" value="P:cellular response to phosphate starvation"/>
    <property type="evidence" value="ECO:0007669"/>
    <property type="project" value="TreeGrafter"/>
</dbReference>
<dbReference type="InterPro" id="IPR050351">
    <property type="entry name" value="BphY/WalK/GraS-like"/>
</dbReference>
<evidence type="ECO:0000256" key="1">
    <source>
        <dbReference type="ARBA" id="ARBA00000085"/>
    </source>
</evidence>
<evidence type="ECO:0000256" key="3">
    <source>
        <dbReference type="ARBA" id="ARBA00012438"/>
    </source>
</evidence>
<feature type="transmembrane region" description="Helical" evidence="11">
    <location>
        <begin position="153"/>
        <end position="173"/>
    </location>
</feature>
<dbReference type="FunFam" id="3.30.565.10:FF:000006">
    <property type="entry name" value="Sensor histidine kinase WalK"/>
    <property type="match status" value="1"/>
</dbReference>
<dbReference type="GO" id="GO:0000155">
    <property type="term" value="F:phosphorelay sensor kinase activity"/>
    <property type="evidence" value="ECO:0007669"/>
    <property type="project" value="InterPro"/>
</dbReference>
<dbReference type="Gene3D" id="1.10.287.130">
    <property type="match status" value="1"/>
</dbReference>
<dbReference type="AlphaFoldDB" id="A0A5J6SRL9"/>
<dbReference type="SUPFAM" id="SSF55874">
    <property type="entry name" value="ATPase domain of HSP90 chaperone/DNA topoisomerase II/histidine kinase"/>
    <property type="match status" value="1"/>
</dbReference>
<evidence type="ECO:0000256" key="4">
    <source>
        <dbReference type="ARBA" id="ARBA00022553"/>
    </source>
</evidence>
<dbReference type="Pfam" id="PF00512">
    <property type="entry name" value="HisKA"/>
    <property type="match status" value="1"/>
</dbReference>
<evidence type="ECO:0000256" key="2">
    <source>
        <dbReference type="ARBA" id="ARBA00004651"/>
    </source>
</evidence>
<dbReference type="SMART" id="SM00388">
    <property type="entry name" value="HisKA"/>
    <property type="match status" value="1"/>
</dbReference>
<dbReference type="KEGG" id="psyo:PB01_18665"/>
<dbReference type="InterPro" id="IPR004358">
    <property type="entry name" value="Sig_transdc_His_kin-like_C"/>
</dbReference>
<dbReference type="FunFam" id="1.10.287.130:FF:000001">
    <property type="entry name" value="Two-component sensor histidine kinase"/>
    <property type="match status" value="1"/>
</dbReference>
<dbReference type="OrthoDB" id="9813151at2"/>
<dbReference type="GO" id="GO:0004721">
    <property type="term" value="F:phosphoprotein phosphatase activity"/>
    <property type="evidence" value="ECO:0007669"/>
    <property type="project" value="TreeGrafter"/>
</dbReference>
<keyword evidence="7 13" id="KW-0418">Kinase</keyword>
<dbReference type="RefSeq" id="WP_151701533.1">
    <property type="nucleotide sequence ID" value="NZ_CP031223.1"/>
</dbReference>
<dbReference type="InterPro" id="IPR005467">
    <property type="entry name" value="His_kinase_dom"/>
</dbReference>
<gene>
    <name evidence="13" type="ORF">PB01_18665</name>
</gene>
<dbReference type="InterPro" id="IPR036890">
    <property type="entry name" value="HATPase_C_sf"/>
</dbReference>
<keyword evidence="8" id="KW-0067">ATP-binding</keyword>
<evidence type="ECO:0000256" key="5">
    <source>
        <dbReference type="ARBA" id="ARBA00022679"/>
    </source>
</evidence>
<evidence type="ECO:0000256" key="7">
    <source>
        <dbReference type="ARBA" id="ARBA00022777"/>
    </source>
</evidence>
<evidence type="ECO:0000256" key="10">
    <source>
        <dbReference type="ARBA" id="ARBA00023136"/>
    </source>
</evidence>
<dbReference type="SUPFAM" id="SSF47384">
    <property type="entry name" value="Homodimeric domain of signal transducing histidine kinase"/>
    <property type="match status" value="1"/>
</dbReference>
<dbReference type="EC" id="2.7.13.3" evidence="3"/>
<dbReference type="EMBL" id="CP031223">
    <property type="protein sequence ID" value="QFG00652.1"/>
    <property type="molecule type" value="Genomic_DNA"/>
</dbReference>
<reference evidence="13 14" key="1">
    <citation type="submission" date="2018-07" db="EMBL/GenBank/DDBJ databases">
        <title>Complete genome sequence of Psychrobacillus sp. PB01, isolated from iceberg, and comparative genome analysis of Psychrobacillus strains.</title>
        <authorList>
            <person name="Lee P.C."/>
        </authorList>
    </citation>
    <scope>NUCLEOTIDE SEQUENCE [LARGE SCALE GENOMIC DNA]</scope>
    <source>
        <strain evidence="13 14">PB01</strain>
    </source>
</reference>
<sequence length="410" mass="46512">MYRNQMIKKQQNRLALLNFVAFTIIFSIFSFIIYQLVEGTLYSSVDNELKMAKQMEERPGNRPPRPFNPRMIVLVRDDAGNILNGEQIGTRFLNDFSGDIPFLPDTVDSIQTTKIGSDYVFRSLLYENSNGTFTELLISIEAEQNVIGNFIEILATCTIIFVLLSITASYVLAKRSMKPIINSWNKQSEFVENASHELRTPLTIIQSKLEHLLTKPNATIMEQFESIGLSLSETRRMTKMTSNLLTLARADSLEQQLQKESVNISELVTEVAQPFIEMAELEEKELIVQTHNDHAILADKVRIHQLLIILLDNALKYTNATDKIYIVVKNVPEQVIIEVNDTGIGIKPENLPRVFDRFYREDTARAFESAGTGLGLSIAQWIVESHNGSIHVFSNRQKGTVFQVTLPANR</sequence>
<feature type="domain" description="Histidine kinase" evidence="12">
    <location>
        <begin position="193"/>
        <end position="410"/>
    </location>
</feature>
<comment type="catalytic activity">
    <reaction evidence="1">
        <text>ATP + protein L-histidine = ADP + protein N-phospho-L-histidine.</text>
        <dbReference type="EC" id="2.7.13.3"/>
    </reaction>
</comment>
<protein>
    <recommendedName>
        <fullName evidence="3">histidine kinase</fullName>
        <ecNumber evidence="3">2.7.13.3</ecNumber>
    </recommendedName>
</protein>
<evidence type="ECO:0000256" key="6">
    <source>
        <dbReference type="ARBA" id="ARBA00022741"/>
    </source>
</evidence>
<evidence type="ECO:0000256" key="11">
    <source>
        <dbReference type="SAM" id="Phobius"/>
    </source>
</evidence>
<keyword evidence="10 11" id="KW-0472">Membrane</keyword>
<dbReference type="Gene3D" id="3.30.565.10">
    <property type="entry name" value="Histidine kinase-like ATPase, C-terminal domain"/>
    <property type="match status" value="1"/>
</dbReference>
<dbReference type="SMART" id="SM00387">
    <property type="entry name" value="HATPase_c"/>
    <property type="match status" value="1"/>
</dbReference>
<dbReference type="CDD" id="cd00082">
    <property type="entry name" value="HisKA"/>
    <property type="match status" value="1"/>
</dbReference>
<dbReference type="PROSITE" id="PS50109">
    <property type="entry name" value="HIS_KIN"/>
    <property type="match status" value="1"/>
</dbReference>
<evidence type="ECO:0000256" key="8">
    <source>
        <dbReference type="ARBA" id="ARBA00022840"/>
    </source>
</evidence>
<dbReference type="PRINTS" id="PR00344">
    <property type="entry name" value="BCTRLSENSOR"/>
</dbReference>
<dbReference type="InterPro" id="IPR003594">
    <property type="entry name" value="HATPase_dom"/>
</dbReference>
<keyword evidence="5" id="KW-0808">Transferase</keyword>